<keyword evidence="9 17" id="KW-0573">Peptidoglycan synthesis</keyword>
<dbReference type="GO" id="GO:0050380">
    <property type="term" value="F:undecaprenyl-diphosphatase activity"/>
    <property type="evidence" value="ECO:0007669"/>
    <property type="project" value="UniProtKB-EC"/>
</dbReference>
<sequence>MEDFLQALFLGTLQGLTEFLPISSSAHLRIFPELFGWGDPGAAFTAVIQIGTELAVLVYFRHDIWQIAKTWTLSLFKPEYRGHLDARMGWFVIIGSLPIVVLGIFLKETIESNFRNLWLIAVMLIVMGLVLGLADKLGGNEKRVKQMTIRDSVLMGAAQAAALIPGVSRSGATLSMGRCLGYERAAVTRFAFLLAIPAVVGAGIFQLNEIPNGDNMYGWGPTIFATVVSFVVGYAAIAWLLRYVSHHTLAPFVVYRVLLGAGVLALLAAGVLSA</sequence>
<evidence type="ECO:0000256" key="1">
    <source>
        <dbReference type="ARBA" id="ARBA00004651"/>
    </source>
</evidence>
<keyword evidence="11 17" id="KW-0472">Membrane</keyword>
<evidence type="ECO:0000256" key="16">
    <source>
        <dbReference type="ARBA" id="ARBA00047594"/>
    </source>
</evidence>
<evidence type="ECO:0000256" key="4">
    <source>
        <dbReference type="ARBA" id="ARBA00021581"/>
    </source>
</evidence>
<gene>
    <name evidence="17" type="primary">uppP</name>
    <name evidence="18" type="ORF">SHK19_11540</name>
</gene>
<organism evidence="18 19">
    <name type="scientific">Nocardioides bizhenqiangii</name>
    <dbReference type="NCBI Taxonomy" id="3095076"/>
    <lineage>
        <taxon>Bacteria</taxon>
        <taxon>Bacillati</taxon>
        <taxon>Actinomycetota</taxon>
        <taxon>Actinomycetes</taxon>
        <taxon>Propionibacteriales</taxon>
        <taxon>Nocardioidaceae</taxon>
        <taxon>Nocardioides</taxon>
    </lineage>
</organism>
<dbReference type="NCBIfam" id="NF001392">
    <property type="entry name" value="PRK00281.2-1"/>
    <property type="match status" value="1"/>
</dbReference>
<comment type="function">
    <text evidence="17">Catalyzes the dephosphorylation of undecaprenyl diphosphate (UPP). Confers resistance to bacitracin.</text>
</comment>
<dbReference type="RefSeq" id="WP_322936302.1">
    <property type="nucleotide sequence ID" value="NZ_CP141059.1"/>
</dbReference>
<evidence type="ECO:0000256" key="7">
    <source>
        <dbReference type="ARBA" id="ARBA00022801"/>
    </source>
</evidence>
<evidence type="ECO:0000256" key="2">
    <source>
        <dbReference type="ARBA" id="ARBA00010621"/>
    </source>
</evidence>
<dbReference type="Pfam" id="PF02673">
    <property type="entry name" value="BacA"/>
    <property type="match status" value="1"/>
</dbReference>
<feature type="transmembrane region" description="Helical" evidence="17">
    <location>
        <begin position="186"/>
        <end position="207"/>
    </location>
</feature>
<feature type="transmembrane region" description="Helical" evidence="17">
    <location>
        <begin position="118"/>
        <end position="137"/>
    </location>
</feature>
<comment type="similarity">
    <text evidence="2 17">Belongs to the UppP family.</text>
</comment>
<name>A0ABZ0ZJS6_9ACTN</name>
<evidence type="ECO:0000256" key="12">
    <source>
        <dbReference type="ARBA" id="ARBA00023251"/>
    </source>
</evidence>
<feature type="transmembrane region" description="Helical" evidence="17">
    <location>
        <begin position="88"/>
        <end position="106"/>
    </location>
</feature>
<comment type="miscellaneous">
    <text evidence="17">Bacitracin is thought to be involved in the inhibition of peptidoglycan synthesis by sequestering undecaprenyl diphosphate, thereby reducing the pool of lipid carrier available.</text>
</comment>
<dbReference type="InterPro" id="IPR003824">
    <property type="entry name" value="UppP"/>
</dbReference>
<evidence type="ECO:0000313" key="18">
    <source>
        <dbReference type="EMBL" id="WQQ24603.1"/>
    </source>
</evidence>
<evidence type="ECO:0000256" key="13">
    <source>
        <dbReference type="ARBA" id="ARBA00023316"/>
    </source>
</evidence>
<feature type="transmembrane region" description="Helical" evidence="17">
    <location>
        <begin position="219"/>
        <end position="241"/>
    </location>
</feature>
<protein>
    <recommendedName>
        <fullName evidence="4 17">Undecaprenyl-diphosphatase</fullName>
        <ecNumber evidence="3 17">3.6.1.27</ecNumber>
    </recommendedName>
    <alternativeName>
        <fullName evidence="15 17">Bacitracin resistance protein</fullName>
    </alternativeName>
    <alternativeName>
        <fullName evidence="14 17">Undecaprenyl pyrophosphate phosphatase</fullName>
    </alternativeName>
</protein>
<evidence type="ECO:0000256" key="6">
    <source>
        <dbReference type="ARBA" id="ARBA00022692"/>
    </source>
</evidence>
<dbReference type="PANTHER" id="PTHR30622">
    <property type="entry name" value="UNDECAPRENYL-DIPHOSPHATASE"/>
    <property type="match status" value="1"/>
</dbReference>
<accession>A0ABZ0ZJS6</accession>
<dbReference type="EC" id="3.6.1.27" evidence="3 17"/>
<evidence type="ECO:0000256" key="3">
    <source>
        <dbReference type="ARBA" id="ARBA00012374"/>
    </source>
</evidence>
<feature type="transmembrane region" description="Helical" evidence="17">
    <location>
        <begin position="253"/>
        <end position="272"/>
    </location>
</feature>
<evidence type="ECO:0000256" key="9">
    <source>
        <dbReference type="ARBA" id="ARBA00022984"/>
    </source>
</evidence>
<keyword evidence="19" id="KW-1185">Reference proteome</keyword>
<reference evidence="19" key="1">
    <citation type="submission" date="2023-12" db="EMBL/GenBank/DDBJ databases">
        <title>Novel species in genus Nocardioides.</title>
        <authorList>
            <person name="Zhou H."/>
        </authorList>
    </citation>
    <scope>NUCLEOTIDE SEQUENCE [LARGE SCALE GENOMIC DNA]</scope>
    <source>
        <strain evidence="19">HM61</strain>
    </source>
</reference>
<keyword evidence="10 17" id="KW-1133">Transmembrane helix</keyword>
<evidence type="ECO:0000256" key="11">
    <source>
        <dbReference type="ARBA" id="ARBA00023136"/>
    </source>
</evidence>
<dbReference type="NCBIfam" id="TIGR00753">
    <property type="entry name" value="undec_PP_bacA"/>
    <property type="match status" value="1"/>
</dbReference>
<evidence type="ECO:0000256" key="15">
    <source>
        <dbReference type="ARBA" id="ARBA00032932"/>
    </source>
</evidence>
<keyword evidence="13 17" id="KW-0961">Cell wall biogenesis/degradation</keyword>
<keyword evidence="5 17" id="KW-1003">Cell membrane</keyword>
<evidence type="ECO:0000256" key="17">
    <source>
        <dbReference type="HAMAP-Rule" id="MF_01006"/>
    </source>
</evidence>
<evidence type="ECO:0000256" key="8">
    <source>
        <dbReference type="ARBA" id="ARBA00022960"/>
    </source>
</evidence>
<dbReference type="Proteomes" id="UP001327225">
    <property type="component" value="Chromosome"/>
</dbReference>
<keyword evidence="7 17" id="KW-0378">Hydrolase</keyword>
<evidence type="ECO:0000313" key="19">
    <source>
        <dbReference type="Proteomes" id="UP001327225"/>
    </source>
</evidence>
<evidence type="ECO:0000256" key="10">
    <source>
        <dbReference type="ARBA" id="ARBA00022989"/>
    </source>
</evidence>
<proteinExistence type="inferred from homology"/>
<keyword evidence="8 17" id="KW-0133">Cell shape</keyword>
<dbReference type="EMBL" id="CP141059">
    <property type="protein sequence ID" value="WQQ24603.1"/>
    <property type="molecule type" value="Genomic_DNA"/>
</dbReference>
<dbReference type="PANTHER" id="PTHR30622:SF4">
    <property type="entry name" value="UNDECAPRENYL-DIPHOSPHATASE"/>
    <property type="match status" value="1"/>
</dbReference>
<comment type="subcellular location">
    <subcellularLocation>
        <location evidence="1 17">Cell membrane</location>
        <topology evidence="1 17">Multi-pass membrane protein</topology>
    </subcellularLocation>
</comment>
<dbReference type="HAMAP" id="MF_01006">
    <property type="entry name" value="Undec_diphosphatase"/>
    <property type="match status" value="1"/>
</dbReference>
<evidence type="ECO:0000256" key="14">
    <source>
        <dbReference type="ARBA" id="ARBA00032707"/>
    </source>
</evidence>
<comment type="catalytic activity">
    <reaction evidence="16 17">
        <text>di-trans,octa-cis-undecaprenyl diphosphate + H2O = di-trans,octa-cis-undecaprenyl phosphate + phosphate + H(+)</text>
        <dbReference type="Rhea" id="RHEA:28094"/>
        <dbReference type="ChEBI" id="CHEBI:15377"/>
        <dbReference type="ChEBI" id="CHEBI:15378"/>
        <dbReference type="ChEBI" id="CHEBI:43474"/>
        <dbReference type="ChEBI" id="CHEBI:58405"/>
        <dbReference type="ChEBI" id="CHEBI:60392"/>
        <dbReference type="EC" id="3.6.1.27"/>
    </reaction>
</comment>
<feature type="transmembrane region" description="Helical" evidence="17">
    <location>
        <begin position="41"/>
        <end position="60"/>
    </location>
</feature>
<keyword evidence="6 17" id="KW-0812">Transmembrane</keyword>
<evidence type="ECO:0000256" key="5">
    <source>
        <dbReference type="ARBA" id="ARBA00022475"/>
    </source>
</evidence>
<keyword evidence="12 17" id="KW-0046">Antibiotic resistance</keyword>